<reference evidence="2 3" key="1">
    <citation type="journal article" date="2016" name="Nat. Commun.">
        <title>Thousands of microbial genomes shed light on interconnected biogeochemical processes in an aquifer system.</title>
        <authorList>
            <person name="Anantharaman K."/>
            <person name="Brown C.T."/>
            <person name="Hug L.A."/>
            <person name="Sharon I."/>
            <person name="Castelle C.J."/>
            <person name="Probst A.J."/>
            <person name="Thomas B.C."/>
            <person name="Singh A."/>
            <person name="Wilkins M.J."/>
            <person name="Karaoz U."/>
            <person name="Brodie E.L."/>
            <person name="Williams K.H."/>
            <person name="Hubbard S.S."/>
            <person name="Banfield J.F."/>
        </authorList>
    </citation>
    <scope>NUCLEOTIDE SEQUENCE [LARGE SCALE GENOMIC DNA]</scope>
</reference>
<evidence type="ECO:0000313" key="2">
    <source>
        <dbReference type="EMBL" id="OGM60522.1"/>
    </source>
</evidence>
<dbReference type="Proteomes" id="UP000176404">
    <property type="component" value="Unassembled WGS sequence"/>
</dbReference>
<accession>A0A1F8B903</accession>
<organism evidence="2 3">
    <name type="scientific">Candidatus Woesebacteria bacterium RIFCSPLOWO2_01_FULL_39_10b</name>
    <dbReference type="NCBI Taxonomy" id="1802517"/>
    <lineage>
        <taxon>Bacteria</taxon>
        <taxon>Candidatus Woeseibacteriota</taxon>
    </lineage>
</organism>
<dbReference type="CDD" id="cd02440">
    <property type="entry name" value="AdoMet_MTases"/>
    <property type="match status" value="1"/>
</dbReference>
<evidence type="ECO:0000313" key="3">
    <source>
        <dbReference type="Proteomes" id="UP000176404"/>
    </source>
</evidence>
<feature type="domain" description="Methyltransferase" evidence="1">
    <location>
        <begin position="45"/>
        <end position="144"/>
    </location>
</feature>
<dbReference type="EMBL" id="MGHD01000004">
    <property type="protein sequence ID" value="OGM60522.1"/>
    <property type="molecule type" value="Genomic_DNA"/>
</dbReference>
<dbReference type="STRING" id="1802517.A2892_00670"/>
<gene>
    <name evidence="2" type="ORF">A2892_00670</name>
</gene>
<protein>
    <recommendedName>
        <fullName evidence="1">Methyltransferase domain-containing protein</fullName>
    </recommendedName>
</protein>
<dbReference type="InterPro" id="IPR025714">
    <property type="entry name" value="Methyltranfer_dom"/>
</dbReference>
<dbReference type="AlphaFoldDB" id="A0A1F8B903"/>
<sequence length="207" mass="24416">MLNKKIRSYQKSFKKYGVSPRALHWVSKEAAEVHYKQLIADLDFEGKSVLDVGCGFGDIIPYILEKSKHFEYIGIDIVPEFIKVAKDTYKNRINIKKKLRVHFLVRDYIKNPLRQKFDVVLCCGALNSNPSNSIRYRKKAIEIMWEYAREVVAFNMSGGYPQPENKNVNRVFYANSLEILRFCFTLTSKIIFRHHYRKRDFTIAMFK</sequence>
<dbReference type="Gene3D" id="3.40.50.150">
    <property type="entry name" value="Vaccinia Virus protein VP39"/>
    <property type="match status" value="1"/>
</dbReference>
<proteinExistence type="predicted"/>
<name>A0A1F8B903_9BACT</name>
<dbReference type="SUPFAM" id="SSF53335">
    <property type="entry name" value="S-adenosyl-L-methionine-dependent methyltransferases"/>
    <property type="match status" value="1"/>
</dbReference>
<comment type="caution">
    <text evidence="2">The sequence shown here is derived from an EMBL/GenBank/DDBJ whole genome shotgun (WGS) entry which is preliminary data.</text>
</comment>
<dbReference type="Pfam" id="PF13847">
    <property type="entry name" value="Methyltransf_31"/>
    <property type="match status" value="1"/>
</dbReference>
<evidence type="ECO:0000259" key="1">
    <source>
        <dbReference type="Pfam" id="PF13847"/>
    </source>
</evidence>
<dbReference type="InterPro" id="IPR029063">
    <property type="entry name" value="SAM-dependent_MTases_sf"/>
</dbReference>